<evidence type="ECO:0000256" key="5">
    <source>
        <dbReference type="ARBA" id="ARBA00022475"/>
    </source>
</evidence>
<evidence type="ECO:0000313" key="18">
    <source>
        <dbReference type="Proteomes" id="UP000664052"/>
    </source>
</evidence>
<feature type="transmembrane region" description="Helical" evidence="13">
    <location>
        <begin position="136"/>
        <end position="154"/>
    </location>
</feature>
<dbReference type="SMART" id="SM00382">
    <property type="entry name" value="AAA"/>
    <property type="match status" value="1"/>
</dbReference>
<dbReference type="PROSITE" id="PS50893">
    <property type="entry name" value="ABC_TRANSPORTER_2"/>
    <property type="match status" value="1"/>
</dbReference>
<dbReference type="InterPro" id="IPR035906">
    <property type="entry name" value="MetI-like_sf"/>
</dbReference>
<evidence type="ECO:0000313" key="17">
    <source>
        <dbReference type="EMBL" id="MBN8232572.1"/>
    </source>
</evidence>
<feature type="transmembrane region" description="Helical" evidence="13">
    <location>
        <begin position="107"/>
        <end position="130"/>
    </location>
</feature>
<keyword evidence="18" id="KW-1185">Reference proteome</keyword>
<dbReference type="InterPro" id="IPR017871">
    <property type="entry name" value="ABC_transporter-like_CS"/>
</dbReference>
<feature type="domain" description="ABC transporter" evidence="15">
    <location>
        <begin position="302"/>
        <end position="550"/>
    </location>
</feature>
<dbReference type="PROSITE" id="PS50928">
    <property type="entry name" value="ABC_TM1"/>
    <property type="match status" value="1"/>
</dbReference>
<dbReference type="InterPro" id="IPR050388">
    <property type="entry name" value="ABC_Ni/Peptide_Import"/>
</dbReference>
<feature type="transmembrane region" description="Helical" evidence="13">
    <location>
        <begin position="14"/>
        <end position="35"/>
    </location>
</feature>
<name>A0ABS3DMM6_9BACT</name>
<evidence type="ECO:0000256" key="2">
    <source>
        <dbReference type="ARBA" id="ARBA00004651"/>
    </source>
</evidence>
<dbReference type="PANTHER" id="PTHR43297">
    <property type="entry name" value="OLIGOPEPTIDE TRANSPORT ATP-BINDING PROTEIN APPD"/>
    <property type="match status" value="1"/>
</dbReference>
<evidence type="ECO:0000259" key="15">
    <source>
        <dbReference type="PROSITE" id="PS50893"/>
    </source>
</evidence>
<evidence type="ECO:0000256" key="7">
    <source>
        <dbReference type="ARBA" id="ARBA00022692"/>
    </source>
</evidence>
<dbReference type="InterPro" id="IPR003593">
    <property type="entry name" value="AAA+_ATPase"/>
</dbReference>
<dbReference type="Pfam" id="PF12911">
    <property type="entry name" value="OppC_N"/>
    <property type="match status" value="1"/>
</dbReference>
<keyword evidence="4 13" id="KW-0813">Transport</keyword>
<keyword evidence="12 13" id="KW-0472">Membrane</keyword>
<dbReference type="Pfam" id="PF00005">
    <property type="entry name" value="ABC_tran"/>
    <property type="match status" value="1"/>
</dbReference>
<dbReference type="InterPro" id="IPR000515">
    <property type="entry name" value="MetI-like"/>
</dbReference>
<comment type="caution">
    <text evidence="17">The sequence shown here is derived from an EMBL/GenBank/DDBJ whole genome shotgun (WGS) entry which is preliminary data.</text>
</comment>
<evidence type="ECO:0000256" key="3">
    <source>
        <dbReference type="ARBA" id="ARBA00005417"/>
    </source>
</evidence>
<evidence type="ECO:0000256" key="12">
    <source>
        <dbReference type="ARBA" id="ARBA00023136"/>
    </source>
</evidence>
<comment type="similarity">
    <text evidence="3">Belongs to the ABC transporter superfamily.</text>
</comment>
<evidence type="ECO:0000256" key="14">
    <source>
        <dbReference type="SAM" id="MobiDB-lite"/>
    </source>
</evidence>
<dbReference type="EMBL" id="JAFIMU010000012">
    <property type="protein sequence ID" value="MBN8232572.1"/>
    <property type="molecule type" value="Genomic_DNA"/>
</dbReference>
<accession>A0ABS3DMM6</accession>
<dbReference type="SUPFAM" id="SSF52540">
    <property type="entry name" value="P-loop containing nucleoside triphosphate hydrolases"/>
    <property type="match status" value="1"/>
</dbReference>
<reference evidence="17 18" key="1">
    <citation type="submission" date="2021-02" db="EMBL/GenBank/DDBJ databases">
        <title>De Novo genome assembly of isolated myxobacteria.</title>
        <authorList>
            <person name="Stevens D.C."/>
        </authorList>
    </citation>
    <scope>NUCLEOTIDE SEQUENCE [LARGE SCALE GENOMIC DNA]</scope>
    <source>
        <strain evidence="17 18">ATCC 29039</strain>
    </source>
</reference>
<dbReference type="RefSeq" id="WP_207057106.1">
    <property type="nucleotide sequence ID" value="NZ_JAFIMU010000012.1"/>
</dbReference>
<evidence type="ECO:0000259" key="16">
    <source>
        <dbReference type="PROSITE" id="PS50928"/>
    </source>
</evidence>
<dbReference type="Pfam" id="PF00528">
    <property type="entry name" value="BPD_transp_1"/>
    <property type="match status" value="1"/>
</dbReference>
<evidence type="ECO:0000256" key="10">
    <source>
        <dbReference type="ARBA" id="ARBA00022967"/>
    </source>
</evidence>
<dbReference type="PANTHER" id="PTHR43297:SF14">
    <property type="entry name" value="ATPASE AAA-TYPE CORE DOMAIN-CONTAINING PROTEIN"/>
    <property type="match status" value="1"/>
</dbReference>
<proteinExistence type="inferred from homology"/>
<dbReference type="PROSITE" id="PS00211">
    <property type="entry name" value="ABC_TRANSPORTER_1"/>
    <property type="match status" value="1"/>
</dbReference>
<feature type="region of interest" description="Disordered" evidence="14">
    <location>
        <begin position="560"/>
        <end position="589"/>
    </location>
</feature>
<dbReference type="Gene3D" id="3.40.50.300">
    <property type="entry name" value="P-loop containing nucleotide triphosphate hydrolases"/>
    <property type="match status" value="1"/>
</dbReference>
<evidence type="ECO:0000256" key="4">
    <source>
        <dbReference type="ARBA" id="ARBA00022448"/>
    </source>
</evidence>
<comment type="similarity">
    <text evidence="13">Belongs to the binding-protein-dependent transport system permease family.</text>
</comment>
<dbReference type="CDD" id="cd03257">
    <property type="entry name" value="ABC_NikE_OppD_transporters"/>
    <property type="match status" value="1"/>
</dbReference>
<keyword evidence="9" id="KW-0067">ATP-binding</keyword>
<feature type="domain" description="ABC transmembrane type-1" evidence="16">
    <location>
        <begin position="72"/>
        <end position="263"/>
    </location>
</feature>
<keyword evidence="7 13" id="KW-0812">Transmembrane</keyword>
<dbReference type="CDD" id="cd06261">
    <property type="entry name" value="TM_PBP2"/>
    <property type="match status" value="1"/>
</dbReference>
<gene>
    <name evidence="17" type="ORF">JYK02_34150</name>
</gene>
<comment type="subcellular location">
    <subcellularLocation>
        <location evidence="1">Cell inner membrane</location>
        <topology evidence="1">Peripheral membrane protein</topology>
    </subcellularLocation>
    <subcellularLocation>
        <location evidence="2 13">Cell membrane</location>
        <topology evidence="2 13">Multi-pass membrane protein</topology>
    </subcellularLocation>
</comment>
<keyword evidence="11 13" id="KW-1133">Transmembrane helix</keyword>
<keyword evidence="6" id="KW-0997">Cell inner membrane</keyword>
<keyword evidence="5" id="KW-1003">Cell membrane</keyword>
<dbReference type="InterPro" id="IPR027417">
    <property type="entry name" value="P-loop_NTPase"/>
</dbReference>
<dbReference type="InterPro" id="IPR025966">
    <property type="entry name" value="OppC_N"/>
</dbReference>
<organism evidence="17 18">
    <name type="scientific">Corallococcus macrosporus</name>
    <dbReference type="NCBI Taxonomy" id="35"/>
    <lineage>
        <taxon>Bacteria</taxon>
        <taxon>Pseudomonadati</taxon>
        <taxon>Myxococcota</taxon>
        <taxon>Myxococcia</taxon>
        <taxon>Myxococcales</taxon>
        <taxon>Cystobacterineae</taxon>
        <taxon>Myxococcaceae</taxon>
        <taxon>Corallococcus</taxon>
    </lineage>
</organism>
<evidence type="ECO:0000256" key="9">
    <source>
        <dbReference type="ARBA" id="ARBA00022840"/>
    </source>
</evidence>
<feature type="transmembrane region" description="Helical" evidence="13">
    <location>
        <begin position="76"/>
        <end position="100"/>
    </location>
</feature>
<keyword evidence="10" id="KW-1278">Translocase</keyword>
<dbReference type="InterPro" id="IPR003439">
    <property type="entry name" value="ABC_transporter-like_ATP-bd"/>
</dbReference>
<evidence type="ECO:0000256" key="8">
    <source>
        <dbReference type="ARBA" id="ARBA00022741"/>
    </source>
</evidence>
<evidence type="ECO:0000256" key="13">
    <source>
        <dbReference type="RuleBase" id="RU363032"/>
    </source>
</evidence>
<keyword evidence="8" id="KW-0547">Nucleotide-binding</keyword>
<dbReference type="Proteomes" id="UP000664052">
    <property type="component" value="Unassembled WGS sequence"/>
</dbReference>
<protein>
    <submittedName>
        <fullName evidence="17">Dipeptide/oligopeptide/nickel ABC transporter permease/ATP-binding protein</fullName>
    </submittedName>
</protein>
<evidence type="ECO:0000256" key="1">
    <source>
        <dbReference type="ARBA" id="ARBA00004417"/>
    </source>
</evidence>
<dbReference type="Gene3D" id="1.10.3720.10">
    <property type="entry name" value="MetI-like"/>
    <property type="match status" value="1"/>
</dbReference>
<evidence type="ECO:0000256" key="11">
    <source>
        <dbReference type="ARBA" id="ARBA00022989"/>
    </source>
</evidence>
<feature type="transmembrane region" description="Helical" evidence="13">
    <location>
        <begin position="242"/>
        <end position="262"/>
    </location>
</feature>
<evidence type="ECO:0000256" key="6">
    <source>
        <dbReference type="ARBA" id="ARBA00022519"/>
    </source>
</evidence>
<dbReference type="SUPFAM" id="SSF161098">
    <property type="entry name" value="MetI-like"/>
    <property type="match status" value="1"/>
</dbReference>
<sequence>MRDFLRRLSRHRKAAVGGSLLVFFLLLAVVGPFFVMDPTDLVGRPHQPPSAAHWFGTTGQGQDVLAQTVVGARETLAVGFAVGMLVTLVGALVGVTSGYLGRRVDDVLSLTTNVFLVIPGMPLAIVLGAYLPSGPLRMVAVLTVAGWAWNARVFRAESLALRGRDFVSAAVVTGESHSRIVSRELLPNMASLLGSSFIGNTLYAVGAQVGLEFLGLGDVSTVTWGTNLYWAGNDAALLTRSWWIFVPTGVCIALVGFALTLLSSAIDEMTNPALRVHKPAPLPGGTAAARPHLERPVPGVLLRVQDLCIDYATEKGASRVVDSVSFDVAPGEVFGLAGESGSGKSTIGSALLGLLPPSARVTQGRILFNGMDVTALEGPALRAFRWRQVSMVFQSAMSALNPVLTLGEQFHDTLAAHGRVSRGTSYARARELLGMVGLSPDLVTAWPHQLSGGMRQRVGIALALALEPRLVIMDEPTTALDVVVQKELLQRMVELKQRLGFAMLFITHDLPLLLALSDRVGVLQGGKLVEVDTSANLRAGARHPYTQLLLSSFPHLSAKDAAPQPVQQTPELSVARPSTRIAAIPGGHR</sequence>